<organism evidence="2">
    <name type="scientific">Streptomyces sp. NBC_00049</name>
    <dbReference type="NCBI Taxonomy" id="2903617"/>
    <lineage>
        <taxon>Bacteria</taxon>
        <taxon>Bacillati</taxon>
        <taxon>Actinomycetota</taxon>
        <taxon>Actinomycetes</taxon>
        <taxon>Kitasatosporales</taxon>
        <taxon>Streptomycetaceae</taxon>
        <taxon>Streptomyces</taxon>
    </lineage>
</organism>
<name>A0AAU2K1S5_9ACTN</name>
<dbReference type="EMBL" id="CP108264">
    <property type="protein sequence ID" value="WTU78009.1"/>
    <property type="molecule type" value="Genomic_DNA"/>
</dbReference>
<protein>
    <submittedName>
        <fullName evidence="2">Uncharacterized protein</fullName>
    </submittedName>
</protein>
<evidence type="ECO:0000313" key="2">
    <source>
        <dbReference type="EMBL" id="WTU78009.1"/>
    </source>
</evidence>
<feature type="transmembrane region" description="Helical" evidence="1">
    <location>
        <begin position="166"/>
        <end position="186"/>
    </location>
</feature>
<gene>
    <name evidence="2" type="ORF">OG327_34530</name>
</gene>
<dbReference type="AlphaFoldDB" id="A0AAU2K1S5"/>
<accession>A0AAU2K1S5</accession>
<keyword evidence="1" id="KW-0812">Transmembrane</keyword>
<sequence>MAADRTDGDTPRRTGILMGFAPWIIFDVVAGPSTWKLAALSALVASVVLNLPDLRTGSVKLLQVTGLLFFAVISILALVVDRQDLLWLETYAQTLSSAVIATVALGSLAFTPFTEQYARESVPREHWGSPQFRRTNRVLTAVWGLVFVAIAVIGLVAVDAGRHADWYNWVIPVVLLVLAVRFTAWYPEHVRETARTA</sequence>
<keyword evidence="1" id="KW-1133">Transmembrane helix</keyword>
<feature type="transmembrane region" description="Helical" evidence="1">
    <location>
        <begin position="20"/>
        <end position="49"/>
    </location>
</feature>
<reference evidence="2" key="1">
    <citation type="submission" date="2022-10" db="EMBL/GenBank/DDBJ databases">
        <title>The complete genomes of actinobacterial strains from the NBC collection.</title>
        <authorList>
            <person name="Joergensen T.S."/>
            <person name="Alvarez Arevalo M."/>
            <person name="Sterndorff E.B."/>
            <person name="Faurdal D."/>
            <person name="Vuksanovic O."/>
            <person name="Mourched A.-S."/>
            <person name="Charusanti P."/>
            <person name="Shaw S."/>
            <person name="Blin K."/>
            <person name="Weber T."/>
        </authorList>
    </citation>
    <scope>NUCLEOTIDE SEQUENCE</scope>
    <source>
        <strain evidence="2">NBC_00049</strain>
    </source>
</reference>
<keyword evidence="1" id="KW-0472">Membrane</keyword>
<proteinExistence type="predicted"/>
<feature type="transmembrane region" description="Helical" evidence="1">
    <location>
        <begin position="138"/>
        <end position="160"/>
    </location>
</feature>
<feature type="transmembrane region" description="Helical" evidence="1">
    <location>
        <begin position="61"/>
        <end position="79"/>
    </location>
</feature>
<evidence type="ECO:0000256" key="1">
    <source>
        <dbReference type="SAM" id="Phobius"/>
    </source>
</evidence>